<proteinExistence type="predicted"/>
<reference evidence="1 2" key="1">
    <citation type="submission" date="2016-08" db="EMBL/GenBank/DDBJ databases">
        <title>A Parts List for Fungal Cellulosomes Revealed by Comparative Genomics.</title>
        <authorList>
            <consortium name="DOE Joint Genome Institute"/>
            <person name="Haitjema C.H."/>
            <person name="Gilmore S.P."/>
            <person name="Henske J.K."/>
            <person name="Solomon K.V."/>
            <person name="De Groot R."/>
            <person name="Kuo A."/>
            <person name="Mondo S.J."/>
            <person name="Salamov A.A."/>
            <person name="Labutti K."/>
            <person name="Zhao Z."/>
            <person name="Chiniquy J."/>
            <person name="Barry K."/>
            <person name="Brewer H.M."/>
            <person name="Purvine S.O."/>
            <person name="Wright A.T."/>
            <person name="Boxma B."/>
            <person name="Van Alen T."/>
            <person name="Hackstein J.H."/>
            <person name="Baker S.E."/>
            <person name="Grigoriev I.V."/>
            <person name="O'Malley M.A."/>
        </authorList>
    </citation>
    <scope>NUCLEOTIDE SEQUENCE [LARGE SCALE GENOMIC DNA]</scope>
    <source>
        <strain evidence="1 2">S4</strain>
    </source>
</reference>
<evidence type="ECO:0000313" key="1">
    <source>
        <dbReference type="EMBL" id="ORX65168.1"/>
    </source>
</evidence>
<reference evidence="1 2" key="2">
    <citation type="submission" date="2016-08" db="EMBL/GenBank/DDBJ databases">
        <title>Pervasive Adenine N6-methylation of Active Genes in Fungi.</title>
        <authorList>
            <consortium name="DOE Joint Genome Institute"/>
            <person name="Mondo S.J."/>
            <person name="Dannebaum R.O."/>
            <person name="Kuo R.C."/>
            <person name="Labutti K."/>
            <person name="Haridas S."/>
            <person name="Kuo A."/>
            <person name="Salamov A."/>
            <person name="Ahrendt S.R."/>
            <person name="Lipzen A."/>
            <person name="Sullivan W."/>
            <person name="Andreopoulos W.B."/>
            <person name="Clum A."/>
            <person name="Lindquist E."/>
            <person name="Daum C."/>
            <person name="Ramamoorthy G.K."/>
            <person name="Gryganskyi A."/>
            <person name="Culley D."/>
            <person name="Magnuson J.K."/>
            <person name="James T.Y."/>
            <person name="O'Malley M.A."/>
            <person name="Stajich J.E."/>
            <person name="Spatafora J.W."/>
            <person name="Visel A."/>
            <person name="Grigoriev I.V."/>
        </authorList>
    </citation>
    <scope>NUCLEOTIDE SEQUENCE [LARGE SCALE GENOMIC DNA]</scope>
    <source>
        <strain evidence="1 2">S4</strain>
    </source>
</reference>
<sequence length="155" mass="18920">MSWEDFENNNKKMIDHISNQFENKYYINYLFKEFKNKKFKDIRLILINDIPLNNLYETKAKQNIIKEFYTNIRLRPDFNLIEYLSNNIKAVYVLLGYKIYKANNFIVEIKNNVIEHSFLNIKYFRNKSKLNVFTRTGSDENLIEKFLFNEQFDIN</sequence>
<protein>
    <submittedName>
        <fullName evidence="1">Uncharacterized protein</fullName>
    </submittedName>
</protein>
<dbReference type="AlphaFoldDB" id="A0A1Y1VV49"/>
<gene>
    <name evidence="1" type="ORF">BCR32DRAFT_286633</name>
</gene>
<organism evidence="1 2">
    <name type="scientific">Anaeromyces robustus</name>
    <dbReference type="NCBI Taxonomy" id="1754192"/>
    <lineage>
        <taxon>Eukaryota</taxon>
        <taxon>Fungi</taxon>
        <taxon>Fungi incertae sedis</taxon>
        <taxon>Chytridiomycota</taxon>
        <taxon>Chytridiomycota incertae sedis</taxon>
        <taxon>Neocallimastigomycetes</taxon>
        <taxon>Neocallimastigales</taxon>
        <taxon>Neocallimastigaceae</taxon>
        <taxon>Anaeromyces</taxon>
    </lineage>
</organism>
<name>A0A1Y1VV49_9FUNG</name>
<evidence type="ECO:0000313" key="2">
    <source>
        <dbReference type="Proteomes" id="UP000193944"/>
    </source>
</evidence>
<dbReference type="EMBL" id="MCFG01000474">
    <property type="protein sequence ID" value="ORX65168.1"/>
    <property type="molecule type" value="Genomic_DNA"/>
</dbReference>
<accession>A0A1Y1VV49</accession>
<keyword evidence="2" id="KW-1185">Reference proteome</keyword>
<dbReference type="Proteomes" id="UP000193944">
    <property type="component" value="Unassembled WGS sequence"/>
</dbReference>
<dbReference type="OrthoDB" id="10526147at2759"/>
<comment type="caution">
    <text evidence="1">The sequence shown here is derived from an EMBL/GenBank/DDBJ whole genome shotgun (WGS) entry which is preliminary data.</text>
</comment>